<evidence type="ECO:0000313" key="1">
    <source>
        <dbReference type="EMBL" id="SNU95000.1"/>
    </source>
</evidence>
<name>A0A239TB89_9FIRM</name>
<sequence>MTYGVGSNNVAEAATEQRIGNSDYGIMYIYPDTVEAVKKDGRYYVVVSAEDRYTDKKFLAELRQGENMQNVVSTLCLYMFTNDGRFYCMPQRYLIDNEGKVCVDLGSDMQFRGIDEKILTQVYTASLKVLESKQRFQNMMKR</sequence>
<accession>A0A239TB89</accession>
<dbReference type="eggNOG" id="ENOG50349KY">
    <property type="taxonomic scope" value="Bacteria"/>
</dbReference>
<keyword evidence="2" id="KW-1185">Reference proteome</keyword>
<dbReference type="AlphaFoldDB" id="A0A239TB89"/>
<evidence type="ECO:0000313" key="2">
    <source>
        <dbReference type="Proteomes" id="UP000215383"/>
    </source>
</evidence>
<dbReference type="Proteomes" id="UP000215383">
    <property type="component" value="Chromosome 1"/>
</dbReference>
<reference evidence="1 2" key="1">
    <citation type="submission" date="2017-06" db="EMBL/GenBank/DDBJ databases">
        <authorList>
            <consortium name="Pathogen Informatics"/>
        </authorList>
    </citation>
    <scope>NUCLEOTIDE SEQUENCE [LARGE SCALE GENOMIC DNA]</scope>
    <source>
        <strain evidence="1 2">NCTC10570</strain>
    </source>
</reference>
<protein>
    <submittedName>
        <fullName evidence="1">Uncharacterized protein</fullName>
    </submittedName>
</protein>
<dbReference type="EMBL" id="LT906446">
    <property type="protein sequence ID" value="SNU95000.1"/>
    <property type="molecule type" value="Genomic_DNA"/>
</dbReference>
<organism evidence="1 2">
    <name type="scientific">Megamonas hypermegale</name>
    <dbReference type="NCBI Taxonomy" id="158847"/>
    <lineage>
        <taxon>Bacteria</taxon>
        <taxon>Bacillati</taxon>
        <taxon>Bacillota</taxon>
        <taxon>Negativicutes</taxon>
        <taxon>Selenomonadales</taxon>
        <taxon>Selenomonadaceae</taxon>
        <taxon>Megamonas</taxon>
    </lineage>
</organism>
<proteinExistence type="predicted"/>
<gene>
    <name evidence="1" type="ORF">SAMEA4364220_00287</name>
</gene>